<dbReference type="Proteomes" id="UP000192907">
    <property type="component" value="Unassembled WGS sequence"/>
</dbReference>
<protein>
    <recommendedName>
        <fullName evidence="3">Tetratricopeptide repeat-containing protein</fullName>
    </recommendedName>
</protein>
<name>A0A1Y6CJE2_9BACT</name>
<evidence type="ECO:0000313" key="1">
    <source>
        <dbReference type="EMBL" id="SMF66826.1"/>
    </source>
</evidence>
<accession>A0A1Y6CJE2</accession>
<evidence type="ECO:0008006" key="3">
    <source>
        <dbReference type="Google" id="ProtNLM"/>
    </source>
</evidence>
<evidence type="ECO:0000313" key="2">
    <source>
        <dbReference type="Proteomes" id="UP000192907"/>
    </source>
</evidence>
<dbReference type="RefSeq" id="WP_132323673.1">
    <property type="nucleotide sequence ID" value="NZ_FWZT01000023.1"/>
</dbReference>
<dbReference type="OrthoDB" id="5312584at2"/>
<dbReference type="PROSITE" id="PS51257">
    <property type="entry name" value="PROKAR_LIPOPROTEIN"/>
    <property type="match status" value="1"/>
</dbReference>
<reference evidence="2" key="1">
    <citation type="submission" date="2017-04" db="EMBL/GenBank/DDBJ databases">
        <authorList>
            <person name="Varghese N."/>
            <person name="Submissions S."/>
        </authorList>
    </citation>
    <scope>NUCLEOTIDE SEQUENCE [LARGE SCALE GENOMIC DNA]</scope>
    <source>
        <strain evidence="2">RKEM611</strain>
    </source>
</reference>
<dbReference type="STRING" id="1513793.SAMN06296036_12371"/>
<dbReference type="EMBL" id="FWZT01000023">
    <property type="protein sequence ID" value="SMF66826.1"/>
    <property type="molecule type" value="Genomic_DNA"/>
</dbReference>
<keyword evidence="2" id="KW-1185">Reference proteome</keyword>
<organism evidence="1 2">
    <name type="scientific">Pseudobacteriovorax antillogorgiicola</name>
    <dbReference type="NCBI Taxonomy" id="1513793"/>
    <lineage>
        <taxon>Bacteria</taxon>
        <taxon>Pseudomonadati</taxon>
        <taxon>Bdellovibrionota</taxon>
        <taxon>Oligoflexia</taxon>
        <taxon>Oligoflexales</taxon>
        <taxon>Pseudobacteriovoracaceae</taxon>
        <taxon>Pseudobacteriovorax</taxon>
    </lineage>
</organism>
<gene>
    <name evidence="1" type="ORF">SAMN06296036_12371</name>
</gene>
<dbReference type="AlphaFoldDB" id="A0A1Y6CJE2"/>
<sequence length="381" mass="41025">MNRLLTLASCSFLISACDTNFTQYLATTDQQESIEQQLIEAQYEYDKGNYDDALSAALDALAVNPNDEESSVTVGYIYLSKAGLDAFSLASRLIDNGESNQNTDNKTASLFSTIADVIGVTNTELQTLTTETQEVAGVSIYIPDTAGNVRETEESQIVANFNNAIEYICPFVDESAKLLDGDDANDERHNETNCPPTAYERNFKGKANFALALAHLGEAITFYSVLFYTDADQTNPNIERAVEGIGDSTNNASAYLTQIDALSTAIDGIFPTGTDDSMINAVFNNLEVTSRAFGAIAGLPDDVTKSITDAITDVKEKASTISGANANATAMKQKLTNDLSKKLARQIESLPAGSAEIDDICTQFEEITDGDSSVRTPDECQ</sequence>
<proteinExistence type="predicted"/>